<dbReference type="Proteomes" id="UP000265427">
    <property type="component" value="Unassembled WGS sequence"/>
</dbReference>
<evidence type="ECO:0000313" key="6">
    <source>
        <dbReference type="Proteomes" id="UP000266196"/>
    </source>
</evidence>
<evidence type="ECO:0000313" key="5">
    <source>
        <dbReference type="Proteomes" id="UP000265716"/>
    </source>
</evidence>
<dbReference type="AlphaFoldDB" id="A0A397AMH7"/>
<dbReference type="EMBL" id="QUTE01011314">
    <property type="protein sequence ID" value="RHZ10291.1"/>
    <property type="molecule type" value="Genomic_DNA"/>
</dbReference>
<dbReference type="VEuPathDB" id="FungiDB:H257_09227"/>
<sequence length="170" mass="19144">MPVLSESSPDDGEDDVPLTIVLSRQWTNTAGNRTVLTVRRTTATLVVQTLAAVRSNDDVITYGNGYVIVTTPLFTTPDTASREAIKEQKEAMSARHVDKMKQLNANLNDVLLLEKDQIVERSTRRMRERRQKLQQQTKTFMEEAASHVQALHAKHATWRRAQLEATSQAS</sequence>
<evidence type="ECO:0000313" key="1">
    <source>
        <dbReference type="EMBL" id="RHY06837.1"/>
    </source>
</evidence>
<dbReference type="Proteomes" id="UP000266196">
    <property type="component" value="Unassembled WGS sequence"/>
</dbReference>
<evidence type="ECO:0000313" key="2">
    <source>
        <dbReference type="EMBL" id="RHY60151.1"/>
    </source>
</evidence>
<dbReference type="EMBL" id="QUSZ01006137">
    <property type="protein sequence ID" value="RHY06837.1"/>
    <property type="molecule type" value="Genomic_DNA"/>
</dbReference>
<gene>
    <name evidence="3" type="ORF">DYB31_011724</name>
    <name evidence="1" type="ORF">DYB36_000203</name>
    <name evidence="2" type="ORF">DYB38_005484</name>
</gene>
<protein>
    <submittedName>
        <fullName evidence="1">Uncharacterized protein</fullName>
    </submittedName>
</protein>
<proteinExistence type="predicted"/>
<comment type="caution">
    <text evidence="1">The sequence shown here is derived from an EMBL/GenBank/DDBJ whole genome shotgun (WGS) entry which is preliminary data.</text>
</comment>
<organism evidence="1 4">
    <name type="scientific">Aphanomyces astaci</name>
    <name type="common">Crayfish plague agent</name>
    <dbReference type="NCBI Taxonomy" id="112090"/>
    <lineage>
        <taxon>Eukaryota</taxon>
        <taxon>Sar</taxon>
        <taxon>Stramenopiles</taxon>
        <taxon>Oomycota</taxon>
        <taxon>Saprolegniomycetes</taxon>
        <taxon>Saprolegniales</taxon>
        <taxon>Verrucalvaceae</taxon>
        <taxon>Aphanomyces</taxon>
    </lineage>
</organism>
<reference evidence="4 5" key="1">
    <citation type="submission" date="2018-08" db="EMBL/GenBank/DDBJ databases">
        <title>Aphanomyces genome sequencing and annotation.</title>
        <authorList>
            <person name="Minardi D."/>
            <person name="Oidtmann B."/>
            <person name="Van Der Giezen M."/>
            <person name="Studholme D.J."/>
        </authorList>
    </citation>
    <scope>NUCLEOTIDE SEQUENCE [LARGE SCALE GENOMIC DNA]</scope>
    <source>
        <strain evidence="3 6">197901</strain>
        <strain evidence="1 4">Kv</strain>
        <strain evidence="2 5">SA</strain>
    </source>
</reference>
<dbReference type="EMBL" id="QUTC01005115">
    <property type="protein sequence ID" value="RHY60151.1"/>
    <property type="molecule type" value="Genomic_DNA"/>
</dbReference>
<evidence type="ECO:0000313" key="4">
    <source>
        <dbReference type="Proteomes" id="UP000265427"/>
    </source>
</evidence>
<accession>A0A397AMH7</accession>
<evidence type="ECO:0000313" key="3">
    <source>
        <dbReference type="EMBL" id="RHZ10291.1"/>
    </source>
</evidence>
<dbReference type="Proteomes" id="UP000265716">
    <property type="component" value="Unassembled WGS sequence"/>
</dbReference>
<name>A0A397AMH7_APHAT</name>